<keyword evidence="5" id="KW-1185">Reference proteome</keyword>
<dbReference type="GeneID" id="71927477"/>
<feature type="compositionally biased region" description="Polar residues" evidence="1">
    <location>
        <begin position="485"/>
        <end position="500"/>
    </location>
</feature>
<gene>
    <name evidence="4" type="ORF">MW046_05480</name>
</gene>
<feature type="domain" description="DUF7282" evidence="3">
    <location>
        <begin position="319"/>
        <end position="434"/>
    </location>
</feature>
<dbReference type="NCBIfam" id="NF045517">
    <property type="entry name" value="halo_surf_dom"/>
    <property type="match status" value="1"/>
</dbReference>
<evidence type="ECO:0000313" key="5">
    <source>
        <dbReference type="Proteomes" id="UP000831768"/>
    </source>
</evidence>
<feature type="region of interest" description="Disordered" evidence="1">
    <location>
        <begin position="26"/>
        <end position="64"/>
    </location>
</feature>
<evidence type="ECO:0000256" key="2">
    <source>
        <dbReference type="SAM" id="Phobius"/>
    </source>
</evidence>
<keyword evidence="2" id="KW-0472">Membrane</keyword>
<protein>
    <recommendedName>
        <fullName evidence="3">DUF7282 domain-containing protein</fullName>
    </recommendedName>
</protein>
<feature type="region of interest" description="Disordered" evidence="1">
    <location>
        <begin position="439"/>
        <end position="502"/>
    </location>
</feature>
<dbReference type="AlphaFoldDB" id="A0A8U0A4W2"/>
<name>A0A8U0A4W2_9EURY</name>
<evidence type="ECO:0000259" key="3">
    <source>
        <dbReference type="Pfam" id="PF23951"/>
    </source>
</evidence>
<keyword evidence="2" id="KW-1133">Transmembrane helix</keyword>
<dbReference type="InterPro" id="IPR055706">
    <property type="entry name" value="Slg1/2_DUF7282"/>
</dbReference>
<dbReference type="KEGG" id="haad:MW046_05480"/>
<keyword evidence="2" id="KW-0812">Transmembrane</keyword>
<feature type="transmembrane region" description="Helical" evidence="2">
    <location>
        <begin position="508"/>
        <end position="528"/>
    </location>
</feature>
<feature type="compositionally biased region" description="Polar residues" evidence="1">
    <location>
        <begin position="439"/>
        <end position="448"/>
    </location>
</feature>
<dbReference type="RefSeq" id="WP_247994555.1">
    <property type="nucleotide sequence ID" value="NZ_CP096019.1"/>
</dbReference>
<organism evidence="4 5">
    <name type="scientific">Halocatena salina</name>
    <dbReference type="NCBI Taxonomy" id="2934340"/>
    <lineage>
        <taxon>Archaea</taxon>
        <taxon>Methanobacteriati</taxon>
        <taxon>Methanobacteriota</taxon>
        <taxon>Stenosarchaea group</taxon>
        <taxon>Halobacteria</taxon>
        <taxon>Halobacteriales</taxon>
        <taxon>Natronomonadaceae</taxon>
        <taxon>Halocatena</taxon>
    </lineage>
</organism>
<reference evidence="4" key="1">
    <citation type="submission" date="2022-04" db="EMBL/GenBank/DDBJ databases">
        <title>Halocatena sp. nov., isolated from a salt lake.</title>
        <authorList>
            <person name="Cui H.-L."/>
        </authorList>
    </citation>
    <scope>NUCLEOTIDE SEQUENCE</scope>
    <source>
        <strain evidence="4">AD-1</strain>
    </source>
</reference>
<evidence type="ECO:0000313" key="4">
    <source>
        <dbReference type="EMBL" id="UPM43896.1"/>
    </source>
</evidence>
<accession>A0A8U0A4W2</accession>
<dbReference type="Pfam" id="PF23951">
    <property type="entry name" value="DUF7282"/>
    <property type="match status" value="1"/>
</dbReference>
<dbReference type="Proteomes" id="UP000831768">
    <property type="component" value="Chromosome"/>
</dbReference>
<evidence type="ECO:0000256" key="1">
    <source>
        <dbReference type="SAM" id="MobiDB-lite"/>
    </source>
</evidence>
<proteinExistence type="predicted"/>
<dbReference type="EMBL" id="CP096019">
    <property type="protein sequence ID" value="UPM43896.1"/>
    <property type="molecule type" value="Genomic_DNA"/>
</dbReference>
<sequence>MSGSMVVGAVTGGTSQADRLHTVGMVDDPAHGGSTVQSSPFHSTRMEQPHGSMDGSISPSESSDDITIEAVTTRTAPGAKFDDVRTVADVSELATETETIAAEDVLVIEVAATGLSNALVEESGNSNARFLELVRSGVLEVRIENEASNTTLDLAATNETGGLRVIPETDGSDVYALIDTERAVFTNSTTGVTTGDLVVTVDSQDTDEAVSTPITVTPRKASLETNGEDVLKLTADSNRTITGDTTVAPQTNLTVHLRSNEEATFNITHTTRVKEDGSFSLRVDFGNVTKGTQFVVLIPGEGFSEEAKTEGVLTAASSASVSLTGQQFENDSSKTITVKDANLSEGGFLAVYNQSFLTQNRSEARESYMGVSEYRQPGSHSNVSITLDGDYRGDGTVIVVPHLDTNDNGEFDSHNTSIDGPYRGADGGAIIAVANASTGSTTHWSTDQPAPPPHSGSGPSEPADNGDADPSETAIDAGSDGRVTEQGTETTDSDGASNARLSDVDGPGFGPLAGLIALSITALIAAMGRRH</sequence>